<comment type="caution">
    <text evidence="6">The sequence shown here is derived from an EMBL/GenBank/DDBJ whole genome shotgun (WGS) entry which is preliminary data.</text>
</comment>
<feature type="domain" description="HTH luxR-type" evidence="4">
    <location>
        <begin position="159"/>
        <end position="224"/>
    </location>
</feature>
<proteinExistence type="predicted"/>
<dbReference type="InterPro" id="IPR011006">
    <property type="entry name" value="CheY-like_superfamily"/>
</dbReference>
<dbReference type="InterPro" id="IPR058245">
    <property type="entry name" value="NreC/VraR/RcsB-like_REC"/>
</dbReference>
<evidence type="ECO:0000313" key="6">
    <source>
        <dbReference type="EMBL" id="RKS42581.1"/>
    </source>
</evidence>
<evidence type="ECO:0000256" key="1">
    <source>
        <dbReference type="ARBA" id="ARBA00022553"/>
    </source>
</evidence>
<evidence type="ECO:0000259" key="5">
    <source>
        <dbReference type="PROSITE" id="PS50110"/>
    </source>
</evidence>
<dbReference type="SUPFAM" id="SSF52172">
    <property type="entry name" value="CheY-like"/>
    <property type="match status" value="1"/>
</dbReference>
<evidence type="ECO:0000313" key="7">
    <source>
        <dbReference type="Proteomes" id="UP000273626"/>
    </source>
</evidence>
<dbReference type="PROSITE" id="PS00622">
    <property type="entry name" value="HTH_LUXR_1"/>
    <property type="match status" value="1"/>
</dbReference>
<reference evidence="6" key="1">
    <citation type="submission" date="2018-10" db="EMBL/GenBank/DDBJ databases">
        <title>Genomic Encyclopedia of Archaeal and Bacterial Type Strains, Phase II (KMG-II): from individual species to whole genera.</title>
        <authorList>
            <person name="Goeker M."/>
        </authorList>
    </citation>
    <scope>NUCLEOTIDE SEQUENCE [LARGE SCALE GENOMIC DNA]</scope>
    <source>
        <strain evidence="6">DSM 2944</strain>
    </source>
</reference>
<gene>
    <name evidence="6" type="ORF">BDE18_4284</name>
</gene>
<dbReference type="Pfam" id="PF00072">
    <property type="entry name" value="Response_reg"/>
    <property type="match status" value="1"/>
</dbReference>
<dbReference type="InterPro" id="IPR001789">
    <property type="entry name" value="Sig_transdc_resp-reg_receiver"/>
</dbReference>
<feature type="domain" description="Response regulatory" evidence="5">
    <location>
        <begin position="20"/>
        <end position="137"/>
    </location>
</feature>
<keyword evidence="2" id="KW-0238">DNA-binding</keyword>
<dbReference type="SMART" id="SM00448">
    <property type="entry name" value="REC"/>
    <property type="match status" value="1"/>
</dbReference>
<dbReference type="Pfam" id="PF00196">
    <property type="entry name" value="GerE"/>
    <property type="match status" value="1"/>
</dbReference>
<name>A0ABX9S4H1_PARPN</name>
<dbReference type="Gene3D" id="3.40.50.2300">
    <property type="match status" value="1"/>
</dbReference>
<dbReference type="PROSITE" id="PS50043">
    <property type="entry name" value="HTH_LUXR_2"/>
    <property type="match status" value="1"/>
</dbReference>
<keyword evidence="7" id="KW-1185">Reference proteome</keyword>
<dbReference type="PANTHER" id="PTHR45566:SF1">
    <property type="entry name" value="HTH-TYPE TRANSCRIPTIONAL REGULATOR YHJB-RELATED"/>
    <property type="match status" value="1"/>
</dbReference>
<sequence length="246" mass="26554">MSRTMEQAQQPPPTIRPLNTALIVDDHPLFCDALSMTLTGPVGIARVEAVGSLAEALDRMAREPVPDVIVLDLHLPDVNGLEGVVCMRQAAAERPIIVVSSMDERRVVRGALLAGVSAYVPKHAPREAFREAFAAIARGEVHASRLALDNATPSLAEEALARLASLTRQQARILQLISTGLLNKQIAHELSIAETTVKAHVTAIMRKLRVQTRTQAVLFAQDISFNAMTAEARAEIAGHDSEGVNR</sequence>
<dbReference type="CDD" id="cd17535">
    <property type="entry name" value="REC_NarL-like"/>
    <property type="match status" value="1"/>
</dbReference>
<dbReference type="InterPro" id="IPR016032">
    <property type="entry name" value="Sig_transdc_resp-reg_C-effctor"/>
</dbReference>
<evidence type="ECO:0000259" key="4">
    <source>
        <dbReference type="PROSITE" id="PS50043"/>
    </source>
</evidence>
<organism evidence="6 7">
    <name type="scientific">Paracoccus pantotrophus</name>
    <name type="common">Thiosphaera pantotropha</name>
    <dbReference type="NCBI Taxonomy" id="82367"/>
    <lineage>
        <taxon>Bacteria</taxon>
        <taxon>Pseudomonadati</taxon>
        <taxon>Pseudomonadota</taxon>
        <taxon>Alphaproteobacteria</taxon>
        <taxon>Rhodobacterales</taxon>
        <taxon>Paracoccaceae</taxon>
        <taxon>Paracoccus</taxon>
    </lineage>
</organism>
<dbReference type="CDD" id="cd06170">
    <property type="entry name" value="LuxR_C_like"/>
    <property type="match status" value="1"/>
</dbReference>
<dbReference type="InterPro" id="IPR000792">
    <property type="entry name" value="Tscrpt_reg_LuxR_C"/>
</dbReference>
<dbReference type="SMART" id="SM00421">
    <property type="entry name" value="HTH_LUXR"/>
    <property type="match status" value="1"/>
</dbReference>
<evidence type="ECO:0000256" key="3">
    <source>
        <dbReference type="PROSITE-ProRule" id="PRU00169"/>
    </source>
</evidence>
<dbReference type="PRINTS" id="PR00038">
    <property type="entry name" value="HTHLUXR"/>
</dbReference>
<dbReference type="EMBL" id="RBLI01000004">
    <property type="protein sequence ID" value="RKS42581.1"/>
    <property type="molecule type" value="Genomic_DNA"/>
</dbReference>
<dbReference type="SUPFAM" id="SSF46894">
    <property type="entry name" value="C-terminal effector domain of the bipartite response regulators"/>
    <property type="match status" value="1"/>
</dbReference>
<dbReference type="InterPro" id="IPR051015">
    <property type="entry name" value="EvgA-like"/>
</dbReference>
<dbReference type="PANTHER" id="PTHR45566">
    <property type="entry name" value="HTH-TYPE TRANSCRIPTIONAL REGULATOR YHJB-RELATED"/>
    <property type="match status" value="1"/>
</dbReference>
<evidence type="ECO:0000256" key="2">
    <source>
        <dbReference type="ARBA" id="ARBA00023125"/>
    </source>
</evidence>
<feature type="modified residue" description="4-aspartylphosphate" evidence="3">
    <location>
        <position position="72"/>
    </location>
</feature>
<dbReference type="Proteomes" id="UP000273626">
    <property type="component" value="Unassembled WGS sequence"/>
</dbReference>
<keyword evidence="1 3" id="KW-0597">Phosphoprotein</keyword>
<protein>
    <submittedName>
        <fullName evidence="6">LuxR family two component transcriptional regulator</fullName>
    </submittedName>
</protein>
<accession>A0ABX9S4H1</accession>
<dbReference type="PROSITE" id="PS50110">
    <property type="entry name" value="RESPONSE_REGULATORY"/>
    <property type="match status" value="1"/>
</dbReference>